<comment type="caution">
    <text evidence="1">The sequence shown here is derived from an EMBL/GenBank/DDBJ whole genome shotgun (WGS) entry which is preliminary data.</text>
</comment>
<gene>
    <name evidence="1" type="ORF">NDU88_003726</name>
</gene>
<evidence type="ECO:0000313" key="1">
    <source>
        <dbReference type="EMBL" id="KAJ1171868.1"/>
    </source>
</evidence>
<keyword evidence="2" id="KW-1185">Reference proteome</keyword>
<dbReference type="EMBL" id="JANPWB010000007">
    <property type="protein sequence ID" value="KAJ1171868.1"/>
    <property type="molecule type" value="Genomic_DNA"/>
</dbReference>
<dbReference type="Proteomes" id="UP001066276">
    <property type="component" value="Chromosome 4_1"/>
</dbReference>
<name>A0AAV7T600_PLEWA</name>
<organism evidence="1 2">
    <name type="scientific">Pleurodeles waltl</name>
    <name type="common">Iberian ribbed newt</name>
    <dbReference type="NCBI Taxonomy" id="8319"/>
    <lineage>
        <taxon>Eukaryota</taxon>
        <taxon>Metazoa</taxon>
        <taxon>Chordata</taxon>
        <taxon>Craniata</taxon>
        <taxon>Vertebrata</taxon>
        <taxon>Euteleostomi</taxon>
        <taxon>Amphibia</taxon>
        <taxon>Batrachia</taxon>
        <taxon>Caudata</taxon>
        <taxon>Salamandroidea</taxon>
        <taxon>Salamandridae</taxon>
        <taxon>Pleurodelinae</taxon>
        <taxon>Pleurodeles</taxon>
    </lineage>
</organism>
<sequence>MDNLLLGVIFEEMEVGCACGREELKWNDGPGSCIKRLQLRSVGFDTRYRVLAKRRYGLLKNREVLMKSRGTPRMKHVLTDYRTDILYVDNFESD</sequence>
<reference evidence="1" key="1">
    <citation type="journal article" date="2022" name="bioRxiv">
        <title>Sequencing and chromosome-scale assembly of the giantPleurodeles waltlgenome.</title>
        <authorList>
            <person name="Brown T."/>
            <person name="Elewa A."/>
            <person name="Iarovenko S."/>
            <person name="Subramanian E."/>
            <person name="Araus A.J."/>
            <person name="Petzold A."/>
            <person name="Susuki M."/>
            <person name="Suzuki K.-i.T."/>
            <person name="Hayashi T."/>
            <person name="Toyoda A."/>
            <person name="Oliveira C."/>
            <person name="Osipova E."/>
            <person name="Leigh N.D."/>
            <person name="Simon A."/>
            <person name="Yun M.H."/>
        </authorList>
    </citation>
    <scope>NUCLEOTIDE SEQUENCE</scope>
    <source>
        <strain evidence="1">20211129_DDA</strain>
        <tissue evidence="1">Liver</tissue>
    </source>
</reference>
<proteinExistence type="predicted"/>
<dbReference type="AlphaFoldDB" id="A0AAV7T600"/>
<protein>
    <submittedName>
        <fullName evidence="1">Uncharacterized protein</fullName>
    </submittedName>
</protein>
<accession>A0AAV7T600</accession>
<evidence type="ECO:0000313" key="2">
    <source>
        <dbReference type="Proteomes" id="UP001066276"/>
    </source>
</evidence>